<dbReference type="InterPro" id="IPR033468">
    <property type="entry name" value="Metaxin_GST"/>
</dbReference>
<dbReference type="SFLD" id="SFLDG01180">
    <property type="entry name" value="SUF1"/>
    <property type="match status" value="1"/>
</dbReference>
<dbReference type="EMBL" id="JAQNDK010000002">
    <property type="protein sequence ID" value="MDC0679596.1"/>
    <property type="molecule type" value="Genomic_DNA"/>
</dbReference>
<organism evidence="3 4">
    <name type="scientific">Sorangium atrum</name>
    <dbReference type="NCBI Taxonomy" id="2995308"/>
    <lineage>
        <taxon>Bacteria</taxon>
        <taxon>Pseudomonadati</taxon>
        <taxon>Myxococcota</taxon>
        <taxon>Polyangia</taxon>
        <taxon>Polyangiales</taxon>
        <taxon>Polyangiaceae</taxon>
        <taxon>Sorangium</taxon>
    </lineage>
</organism>
<protein>
    <submittedName>
        <fullName evidence="3">Glutathione S-transferase family protein</fullName>
    </submittedName>
</protein>
<dbReference type="InterPro" id="IPR040079">
    <property type="entry name" value="Glutathione_S-Trfase"/>
</dbReference>
<dbReference type="InterPro" id="IPR012336">
    <property type="entry name" value="Thioredoxin-like_fold"/>
</dbReference>
<gene>
    <name evidence="3" type="ORF">POL72_17760</name>
</gene>
<evidence type="ECO:0000259" key="2">
    <source>
        <dbReference type="Pfam" id="PF17172"/>
    </source>
</evidence>
<dbReference type="Gene3D" id="3.40.30.10">
    <property type="entry name" value="Glutaredoxin"/>
    <property type="match status" value="1"/>
</dbReference>
<dbReference type="SFLD" id="SFLDG01200">
    <property type="entry name" value="SUF1.1"/>
    <property type="match status" value="1"/>
</dbReference>
<dbReference type="InterPro" id="IPR036249">
    <property type="entry name" value="Thioredoxin-like_sf"/>
</dbReference>
<reference evidence="3 4" key="1">
    <citation type="submission" date="2023-01" db="EMBL/GenBank/DDBJ databases">
        <title>Minimal conservation of predation-associated metabolite biosynthetic gene clusters underscores biosynthetic potential of Myxococcota including descriptions for ten novel species: Archangium lansinium sp. nov., Myxococcus landrumus sp. nov., Nannocystis bai.</title>
        <authorList>
            <person name="Ahearne A."/>
            <person name="Stevens C."/>
            <person name="Dowd S."/>
        </authorList>
    </citation>
    <scope>NUCLEOTIDE SEQUENCE [LARGE SCALE GENOMIC DNA]</scope>
    <source>
        <strain evidence="3 4">WIWO2</strain>
    </source>
</reference>
<keyword evidence="4" id="KW-1185">Reference proteome</keyword>
<dbReference type="PANTHER" id="PTHR12289:SF41">
    <property type="entry name" value="FAILED AXON CONNECTIONS-RELATED"/>
    <property type="match status" value="1"/>
</dbReference>
<name>A0ABT5C324_9BACT</name>
<dbReference type="CDD" id="cd03080">
    <property type="entry name" value="GST_N_Metaxin_like"/>
    <property type="match status" value="1"/>
</dbReference>
<proteinExistence type="predicted"/>
<evidence type="ECO:0000259" key="1">
    <source>
        <dbReference type="Pfam" id="PF17171"/>
    </source>
</evidence>
<evidence type="ECO:0000313" key="4">
    <source>
        <dbReference type="Proteomes" id="UP001217485"/>
    </source>
</evidence>
<dbReference type="Pfam" id="PF17172">
    <property type="entry name" value="GST_N_4"/>
    <property type="match status" value="1"/>
</dbReference>
<feature type="domain" description="Metaxin glutathione S-transferase" evidence="1">
    <location>
        <begin position="165"/>
        <end position="224"/>
    </location>
</feature>
<feature type="domain" description="Thioredoxin-like fold" evidence="2">
    <location>
        <begin position="18"/>
        <end position="114"/>
    </location>
</feature>
<dbReference type="InterPro" id="IPR026928">
    <property type="entry name" value="FAX/IsoI-like"/>
</dbReference>
<dbReference type="InterPro" id="IPR036282">
    <property type="entry name" value="Glutathione-S-Trfase_C_sf"/>
</dbReference>
<dbReference type="SFLD" id="SFLDS00019">
    <property type="entry name" value="Glutathione_Transferase_(cytos"/>
    <property type="match status" value="1"/>
</dbReference>
<comment type="caution">
    <text evidence="3">The sequence shown here is derived from an EMBL/GenBank/DDBJ whole genome shotgun (WGS) entry which is preliminary data.</text>
</comment>
<evidence type="ECO:0000313" key="3">
    <source>
        <dbReference type="EMBL" id="MDC0679596.1"/>
    </source>
</evidence>
<dbReference type="RefSeq" id="WP_272096592.1">
    <property type="nucleotide sequence ID" value="NZ_JAQNDK010000002.1"/>
</dbReference>
<dbReference type="Proteomes" id="UP001217485">
    <property type="component" value="Unassembled WGS sequence"/>
</dbReference>
<dbReference type="CDD" id="cd03193">
    <property type="entry name" value="GST_C_Metaxin"/>
    <property type="match status" value="1"/>
</dbReference>
<dbReference type="PANTHER" id="PTHR12289">
    <property type="entry name" value="METAXIN RELATED"/>
    <property type="match status" value="1"/>
</dbReference>
<accession>A0ABT5C324</accession>
<dbReference type="SUPFAM" id="SSF47616">
    <property type="entry name" value="GST C-terminal domain-like"/>
    <property type="match status" value="1"/>
</dbReference>
<dbReference type="SUPFAM" id="SSF52833">
    <property type="entry name" value="Thioredoxin-like"/>
    <property type="match status" value="1"/>
</dbReference>
<dbReference type="Pfam" id="PF17171">
    <property type="entry name" value="GST_C_6"/>
    <property type="match status" value="1"/>
</dbReference>
<dbReference type="Gene3D" id="1.20.1050.10">
    <property type="match status" value="1"/>
</dbReference>
<dbReference type="InterPro" id="IPR050931">
    <property type="entry name" value="Mito_Protein_Transport_Metaxin"/>
</dbReference>
<sequence length="242" mass="26839">MITLHSFGPMFGLPEASPYVTKTEVQLKLLGLPYTKERARPDQSPKGQLPFIDEDGARIADSHFIREHLQKKYGKDLDAGLDARQRAEAWAIERMIENSLTPTMVYSRWLIPENFAKGPANFVNGAPEEARPKLREELVARVRETLRAVGVARHANDEVVELGARSLAALSALLGDKPYLFGARPAGVDATAFAALAGLLTPFFDSPLRRRAEGFANLTAYTARLMKEFYPDHPWEAPRPGA</sequence>